<dbReference type="PANTHER" id="PTHR10133">
    <property type="entry name" value="DNA POLYMERASE I"/>
    <property type="match status" value="1"/>
</dbReference>
<dbReference type="Pfam" id="PF00476">
    <property type="entry name" value="DNA_pol_A"/>
    <property type="match status" value="1"/>
</dbReference>
<sequence>MEDKPPAAIGENGWVYMVLATGPSGDGGAAREPSFLLQRADATGAPAAPAAVVSSADLPAAVAALEEPSLRWVWEGTRRSYLPLLRAGTTVERCHDLSLTRELLVLSQYAADTGYIRALRADSGRRPAEQPHRDDEQDQFTLFDQQPPSATIGAVLQELQDQLAAVAGSPRRERLQLLVAAESAGALVAAEMERAGLPWRRDVHEEILTRLLGPRPRPGQRPARLDSLARELYRLLGVPAFNPDSPQELLRALHRADIEVRSTRSWELREHRHPAIGPLLEYKKLARLASANGWEWLESWAGEGRFRTEYVVGGVVTGRWASRGGGGLQIPQQVRDAARADEGHRLVVADASQLEPRILAALARDDALAAAARGRDLYQGIADVGFGGDRAKAKVAMLGAMYGATTGESGRLVPQLARTYPRALATVERAARAGEAGEVVSSHLGRGCPEPSPAWRRAQLSATAEEQRRADAAARSRGRFTRNFIVQSTAAEWALCWLAEVRRRLRASAASGTFIGELVFFLHDEVVLHVRQDQADAACALVAEAAADATRLMFGRIPVEFPVSIAAVDSYAEAK</sequence>
<evidence type="ECO:0000256" key="2">
    <source>
        <dbReference type="ARBA" id="ARBA00022705"/>
    </source>
</evidence>
<feature type="domain" description="DNA-directed DNA polymerase family A palm" evidence="4">
    <location>
        <begin position="331"/>
        <end position="534"/>
    </location>
</feature>
<dbReference type="InterPro" id="IPR001098">
    <property type="entry name" value="DNA-dir_DNA_pol_A_palm_dom"/>
</dbReference>
<gene>
    <name evidence="5" type="ORF">AHIS1636_04350</name>
</gene>
<keyword evidence="5" id="KW-0540">Nuclease</keyword>
<dbReference type="EC" id="2.7.7.7" evidence="1"/>
<keyword evidence="5" id="KW-0269">Exonuclease</keyword>
<evidence type="ECO:0000313" key="5">
    <source>
        <dbReference type="EMBL" id="GLB65996.1"/>
    </source>
</evidence>
<protein>
    <recommendedName>
        <fullName evidence="1">DNA-directed DNA polymerase</fullName>
        <ecNumber evidence="1">2.7.7.7</ecNumber>
    </recommendedName>
</protein>
<dbReference type="PANTHER" id="PTHR10133:SF27">
    <property type="entry name" value="DNA POLYMERASE NU"/>
    <property type="match status" value="1"/>
</dbReference>
<dbReference type="SUPFAM" id="SSF56672">
    <property type="entry name" value="DNA/RNA polymerases"/>
    <property type="match status" value="1"/>
</dbReference>
<dbReference type="CDD" id="cd06444">
    <property type="entry name" value="DNA_pol_A"/>
    <property type="match status" value="1"/>
</dbReference>
<evidence type="ECO:0000259" key="4">
    <source>
        <dbReference type="SMART" id="SM00482"/>
    </source>
</evidence>
<proteinExistence type="predicted"/>
<dbReference type="NCBIfam" id="NF011538">
    <property type="entry name" value="PRK14975.1-1"/>
    <property type="match status" value="1"/>
</dbReference>
<keyword evidence="5" id="KW-0378">Hydrolase</keyword>
<dbReference type="EMBL" id="BRVS01000001">
    <property type="protein sequence ID" value="GLB65996.1"/>
    <property type="molecule type" value="Genomic_DNA"/>
</dbReference>
<keyword evidence="6" id="KW-1185">Reference proteome</keyword>
<comment type="caution">
    <text evidence="5">The sequence shown here is derived from an EMBL/GenBank/DDBJ whole genome shotgun (WGS) entry which is preliminary data.</text>
</comment>
<dbReference type="GO" id="GO:0004527">
    <property type="term" value="F:exonuclease activity"/>
    <property type="evidence" value="ECO:0007669"/>
    <property type="project" value="UniProtKB-KW"/>
</dbReference>
<name>A0ABQ5MPS3_9MICC</name>
<dbReference type="InterPro" id="IPR043502">
    <property type="entry name" value="DNA/RNA_pol_sf"/>
</dbReference>
<dbReference type="Gene3D" id="1.10.150.20">
    <property type="entry name" value="5' to 3' exonuclease, C-terminal subdomain"/>
    <property type="match status" value="1"/>
</dbReference>
<dbReference type="Gene3D" id="3.30.70.370">
    <property type="match status" value="1"/>
</dbReference>
<keyword evidence="2" id="KW-0235">DNA replication</keyword>
<evidence type="ECO:0000313" key="6">
    <source>
        <dbReference type="Proteomes" id="UP001209654"/>
    </source>
</evidence>
<dbReference type="Proteomes" id="UP001209654">
    <property type="component" value="Unassembled WGS sequence"/>
</dbReference>
<evidence type="ECO:0000256" key="3">
    <source>
        <dbReference type="ARBA" id="ARBA00049244"/>
    </source>
</evidence>
<organism evidence="5 6">
    <name type="scientific">Arthrobacter mangrovi</name>
    <dbReference type="NCBI Taxonomy" id="2966350"/>
    <lineage>
        <taxon>Bacteria</taxon>
        <taxon>Bacillati</taxon>
        <taxon>Actinomycetota</taxon>
        <taxon>Actinomycetes</taxon>
        <taxon>Micrococcales</taxon>
        <taxon>Micrococcaceae</taxon>
        <taxon>Arthrobacter</taxon>
    </lineage>
</organism>
<reference evidence="5 6" key="1">
    <citation type="journal article" date="2023" name="Int. J. Syst. Evol. Microbiol.">
        <title>Arthrobacter mangrovi sp. nov., an actinobacterium isolated from the rhizosphere of a mangrove.</title>
        <authorList>
            <person name="Hamada M."/>
            <person name="Saitou S."/>
            <person name="Enomoto N."/>
            <person name="Nanri K."/>
            <person name="Hidaka K."/>
            <person name="Miura T."/>
            <person name="Tamura T."/>
        </authorList>
    </citation>
    <scope>NUCLEOTIDE SEQUENCE [LARGE SCALE GENOMIC DNA]</scope>
    <source>
        <strain evidence="5 6">NBRC 112813</strain>
    </source>
</reference>
<dbReference type="SMART" id="SM00482">
    <property type="entry name" value="POLAc"/>
    <property type="match status" value="1"/>
</dbReference>
<comment type="catalytic activity">
    <reaction evidence="3">
        <text>DNA(n) + a 2'-deoxyribonucleoside 5'-triphosphate = DNA(n+1) + diphosphate</text>
        <dbReference type="Rhea" id="RHEA:22508"/>
        <dbReference type="Rhea" id="RHEA-COMP:17339"/>
        <dbReference type="Rhea" id="RHEA-COMP:17340"/>
        <dbReference type="ChEBI" id="CHEBI:33019"/>
        <dbReference type="ChEBI" id="CHEBI:61560"/>
        <dbReference type="ChEBI" id="CHEBI:173112"/>
        <dbReference type="EC" id="2.7.7.7"/>
    </reaction>
</comment>
<dbReference type="InterPro" id="IPR002298">
    <property type="entry name" value="DNA_polymerase_A"/>
</dbReference>
<accession>A0ABQ5MPS3</accession>
<evidence type="ECO:0000256" key="1">
    <source>
        <dbReference type="ARBA" id="ARBA00012417"/>
    </source>
</evidence>